<evidence type="ECO:0000256" key="1">
    <source>
        <dbReference type="SAM" id="MobiDB-lite"/>
    </source>
</evidence>
<feature type="region of interest" description="Disordered" evidence="1">
    <location>
        <begin position="108"/>
        <end position="143"/>
    </location>
</feature>
<reference evidence="2 3" key="1">
    <citation type="submission" date="2019-12" db="EMBL/GenBank/DDBJ databases">
        <title>Spirosoma sp. HMF4905 genome sequencing and assembly.</title>
        <authorList>
            <person name="Kang H."/>
            <person name="Cha I."/>
            <person name="Kim H."/>
            <person name="Joh K."/>
        </authorList>
    </citation>
    <scope>NUCLEOTIDE SEQUENCE [LARGE SCALE GENOMIC DNA]</scope>
    <source>
        <strain evidence="2 3">HMF4905</strain>
    </source>
</reference>
<organism evidence="2 3">
    <name type="scientific">Spirosoma arboris</name>
    <dbReference type="NCBI Taxonomy" id="2682092"/>
    <lineage>
        <taxon>Bacteria</taxon>
        <taxon>Pseudomonadati</taxon>
        <taxon>Bacteroidota</taxon>
        <taxon>Cytophagia</taxon>
        <taxon>Cytophagales</taxon>
        <taxon>Cytophagaceae</taxon>
        <taxon>Spirosoma</taxon>
    </lineage>
</organism>
<feature type="compositionally biased region" description="Acidic residues" evidence="1">
    <location>
        <begin position="213"/>
        <end position="230"/>
    </location>
</feature>
<dbReference type="AlphaFoldDB" id="A0A7K1SKU1"/>
<feature type="compositionally biased region" description="Basic and acidic residues" evidence="1">
    <location>
        <begin position="108"/>
        <end position="123"/>
    </location>
</feature>
<accession>A0A7K1SKU1</accession>
<feature type="compositionally biased region" description="Basic and acidic residues" evidence="1">
    <location>
        <begin position="231"/>
        <end position="248"/>
    </location>
</feature>
<name>A0A7K1SKU1_9BACT</name>
<dbReference type="EMBL" id="WPIN01000015">
    <property type="protein sequence ID" value="MVM34420.1"/>
    <property type="molecule type" value="Genomic_DNA"/>
</dbReference>
<sequence length="256" mass="28845">MVGTIREMCTYTHHFTKAEQEENNQAMAHARIAITELEDEKKAVMSQYKAKIDAKTGDMNLLARYMIDKYTTRSKYALKQKNFTTMMWEWVDEDTGEILKKEPLMGKDRQQDIPFPEPEKTKAEPPFNESTGEVATPVGGDVPLTETPPLPPLETILNRDRPALPFDVVVTPTEVEDLNNGDDGRVPDSVQDILLLKEAFGLPSGETSTDETTSTEDEEVEKSDNEGADFDADKYNPEDDQKKPEPPKRGPGRPRK</sequence>
<dbReference type="Proteomes" id="UP000436006">
    <property type="component" value="Unassembled WGS sequence"/>
</dbReference>
<gene>
    <name evidence="2" type="ORF">GO755_30595</name>
</gene>
<dbReference type="RefSeq" id="WP_157589239.1">
    <property type="nucleotide sequence ID" value="NZ_WPIN01000015.1"/>
</dbReference>
<protein>
    <submittedName>
        <fullName evidence="2">Uncharacterized protein</fullName>
    </submittedName>
</protein>
<feature type="region of interest" description="Disordered" evidence="1">
    <location>
        <begin position="198"/>
        <end position="256"/>
    </location>
</feature>
<proteinExistence type="predicted"/>
<evidence type="ECO:0000313" key="3">
    <source>
        <dbReference type="Proteomes" id="UP000436006"/>
    </source>
</evidence>
<evidence type="ECO:0000313" key="2">
    <source>
        <dbReference type="EMBL" id="MVM34420.1"/>
    </source>
</evidence>
<keyword evidence="3" id="KW-1185">Reference proteome</keyword>
<comment type="caution">
    <text evidence="2">The sequence shown here is derived from an EMBL/GenBank/DDBJ whole genome shotgun (WGS) entry which is preliminary data.</text>
</comment>